<dbReference type="EMBL" id="AHEN01000009">
    <property type="protein sequence ID" value="EJR02876.1"/>
    <property type="molecule type" value="Genomic_DNA"/>
</dbReference>
<protein>
    <submittedName>
        <fullName evidence="1">Uncharacterized protein</fullName>
    </submittedName>
</protein>
<accession>J8FQF1</accession>
<dbReference type="Proteomes" id="UP000006997">
    <property type="component" value="Unassembled WGS sequence"/>
</dbReference>
<evidence type="ECO:0000313" key="2">
    <source>
        <dbReference type="Proteomes" id="UP000006997"/>
    </source>
</evidence>
<name>J8FQF1_BACCE</name>
<dbReference type="AlphaFoldDB" id="J8FQF1"/>
<dbReference type="HOGENOM" id="CLU_3114260_0_0_9"/>
<gene>
    <name evidence="1" type="ORF">II3_01428</name>
</gene>
<reference evidence="1 2" key="1">
    <citation type="submission" date="2012-04" db="EMBL/GenBank/DDBJ databases">
        <title>The Genome Sequence of Bacillus cereus MC67.</title>
        <authorList>
            <consortium name="The Broad Institute Genome Sequencing Platform"/>
            <consortium name="The Broad Institute Genome Sequencing Center for Infectious Disease"/>
            <person name="Feldgarden M."/>
            <person name="Van der Auwera G.A."/>
            <person name="Mahillon J."/>
            <person name="Duprez V."/>
            <person name="Timmery S."/>
            <person name="Mattelet C."/>
            <person name="Dierick K."/>
            <person name="Sun M."/>
            <person name="Yu Z."/>
            <person name="Zhu L."/>
            <person name="Hu X."/>
            <person name="Shank E.B."/>
            <person name="Swiecicka I."/>
            <person name="Hansen B.M."/>
            <person name="Andrup L."/>
            <person name="Young S.K."/>
            <person name="Zeng Q."/>
            <person name="Gargeya S."/>
            <person name="Fitzgerald M."/>
            <person name="Haas B."/>
            <person name="Abouelleil A."/>
            <person name="Alvarado L."/>
            <person name="Arachchi H.M."/>
            <person name="Berlin A."/>
            <person name="Chapman S.B."/>
            <person name="Goldberg J."/>
            <person name="Griggs A."/>
            <person name="Gujja S."/>
            <person name="Hansen M."/>
            <person name="Howarth C."/>
            <person name="Imamovic A."/>
            <person name="Larimer J."/>
            <person name="McCowen C."/>
            <person name="Montmayeur A."/>
            <person name="Murphy C."/>
            <person name="Neiman D."/>
            <person name="Pearson M."/>
            <person name="Priest M."/>
            <person name="Roberts A."/>
            <person name="Saif S."/>
            <person name="Shea T."/>
            <person name="Sisk P."/>
            <person name="Sykes S."/>
            <person name="Wortman J."/>
            <person name="Nusbaum C."/>
            <person name="Birren B."/>
        </authorList>
    </citation>
    <scope>NUCLEOTIDE SEQUENCE [LARGE SCALE GENOMIC DNA]</scope>
    <source>
        <strain evidence="1 2">MC67</strain>
    </source>
</reference>
<organism evidence="1 2">
    <name type="scientific">Bacillus cereus MC67</name>
    <dbReference type="NCBI Taxonomy" id="1053219"/>
    <lineage>
        <taxon>Bacteria</taxon>
        <taxon>Bacillati</taxon>
        <taxon>Bacillota</taxon>
        <taxon>Bacilli</taxon>
        <taxon>Bacillales</taxon>
        <taxon>Bacillaceae</taxon>
        <taxon>Bacillus</taxon>
        <taxon>Bacillus cereus group</taxon>
    </lineage>
</organism>
<evidence type="ECO:0000313" key="1">
    <source>
        <dbReference type="EMBL" id="EJR02876.1"/>
    </source>
</evidence>
<sequence>MLKKILNNTLGKAIRVICTNRFFIYIHYQLYIYGFCYVKGKRIYYTYIML</sequence>
<comment type="caution">
    <text evidence="1">The sequence shown here is derived from an EMBL/GenBank/DDBJ whole genome shotgun (WGS) entry which is preliminary data.</text>
</comment>
<proteinExistence type="predicted"/>